<organism evidence="10">
    <name type="scientific">Streptomyces sp. NBC_00003</name>
    <dbReference type="NCBI Taxonomy" id="2903608"/>
    <lineage>
        <taxon>Bacteria</taxon>
        <taxon>Bacillati</taxon>
        <taxon>Actinomycetota</taxon>
        <taxon>Actinomycetes</taxon>
        <taxon>Kitasatosporales</taxon>
        <taxon>Streptomycetaceae</taxon>
        <taxon>Streptomyces</taxon>
    </lineage>
</organism>
<dbReference type="InterPro" id="IPR004812">
    <property type="entry name" value="Efflux_drug-R_Bcr/CmlA"/>
</dbReference>
<gene>
    <name evidence="10" type="ORF">OG549_34475</name>
</gene>
<proteinExistence type="inferred from homology"/>
<feature type="transmembrane region" description="Helical" evidence="8">
    <location>
        <begin position="215"/>
        <end position="239"/>
    </location>
</feature>
<comment type="subcellular location">
    <subcellularLocation>
        <location evidence="1">Cell membrane</location>
        <topology evidence="1">Multi-pass membrane protein</topology>
    </subcellularLocation>
</comment>
<dbReference type="GO" id="GO:0005886">
    <property type="term" value="C:plasma membrane"/>
    <property type="evidence" value="ECO:0007669"/>
    <property type="project" value="UniProtKB-SubCell"/>
</dbReference>
<keyword evidence="6 8" id="KW-1133">Transmembrane helix</keyword>
<protein>
    <submittedName>
        <fullName evidence="10">Multidrug effflux MFS transporter</fullName>
    </submittedName>
</protein>
<dbReference type="PROSITE" id="PS00216">
    <property type="entry name" value="SUGAR_TRANSPORT_1"/>
    <property type="match status" value="1"/>
</dbReference>
<evidence type="ECO:0000256" key="7">
    <source>
        <dbReference type="ARBA" id="ARBA00023136"/>
    </source>
</evidence>
<feature type="transmembrane region" description="Helical" evidence="8">
    <location>
        <begin position="369"/>
        <end position="391"/>
    </location>
</feature>
<dbReference type="InterPro" id="IPR020846">
    <property type="entry name" value="MFS_dom"/>
</dbReference>
<evidence type="ECO:0000256" key="4">
    <source>
        <dbReference type="ARBA" id="ARBA00022475"/>
    </source>
</evidence>
<evidence type="ECO:0000256" key="2">
    <source>
        <dbReference type="ARBA" id="ARBA00006236"/>
    </source>
</evidence>
<reference evidence="10" key="1">
    <citation type="submission" date="2022-10" db="EMBL/GenBank/DDBJ databases">
        <title>The complete genomes of actinobacterial strains from the NBC collection.</title>
        <authorList>
            <person name="Joergensen T.S."/>
            <person name="Alvarez Arevalo M."/>
            <person name="Sterndorff E.B."/>
            <person name="Faurdal D."/>
            <person name="Vuksanovic O."/>
            <person name="Mourched A.-S."/>
            <person name="Charusanti P."/>
            <person name="Shaw S."/>
            <person name="Blin K."/>
            <person name="Weber T."/>
        </authorList>
    </citation>
    <scope>NUCLEOTIDE SEQUENCE</scope>
    <source>
        <strain evidence="10">NBC_00003</strain>
    </source>
</reference>
<feature type="transmembrane region" description="Helical" evidence="8">
    <location>
        <begin position="102"/>
        <end position="123"/>
    </location>
</feature>
<dbReference type="PANTHER" id="PTHR23502:SF132">
    <property type="entry name" value="POLYAMINE TRANSPORTER 2-RELATED"/>
    <property type="match status" value="1"/>
</dbReference>
<dbReference type="SUPFAM" id="SSF103473">
    <property type="entry name" value="MFS general substrate transporter"/>
    <property type="match status" value="1"/>
</dbReference>
<feature type="transmembrane region" description="Helical" evidence="8">
    <location>
        <begin position="166"/>
        <end position="185"/>
    </location>
</feature>
<feature type="transmembrane region" description="Helical" evidence="8">
    <location>
        <begin position="338"/>
        <end position="363"/>
    </location>
</feature>
<dbReference type="GO" id="GO:0042910">
    <property type="term" value="F:xenobiotic transmembrane transporter activity"/>
    <property type="evidence" value="ECO:0007669"/>
    <property type="project" value="InterPro"/>
</dbReference>
<dbReference type="Gene3D" id="1.20.1720.10">
    <property type="entry name" value="Multidrug resistance protein D"/>
    <property type="match status" value="1"/>
</dbReference>
<name>A0AAU2VCX9_9ACTN</name>
<keyword evidence="5 8" id="KW-0812">Transmembrane</keyword>
<dbReference type="Pfam" id="PF07690">
    <property type="entry name" value="MFS_1"/>
    <property type="match status" value="1"/>
</dbReference>
<dbReference type="FunFam" id="1.20.1720.10:FF:000005">
    <property type="entry name" value="Bcr/CflA family efflux transporter"/>
    <property type="match status" value="1"/>
</dbReference>
<dbReference type="AlphaFoldDB" id="A0AAU2VCX9"/>
<comment type="similarity">
    <text evidence="2">Belongs to the major facilitator superfamily. Bcr/CmlA family.</text>
</comment>
<dbReference type="GO" id="GO:1990961">
    <property type="term" value="P:xenobiotic detoxification by transmembrane export across the plasma membrane"/>
    <property type="evidence" value="ECO:0007669"/>
    <property type="project" value="InterPro"/>
</dbReference>
<sequence>MTTKTGGTARFALLLGALTALGPLANDTYLPSLPQIADDLNASASATQLSLTACLVGLGSGQMIAGPVSDRLGRRGPLMAGLLLFTLAGLACSYVPNIWVLVALRLLQGIGGATGIVIASAIVRDRHEGAAAARLFSTLMLVTGLAPILAPVAGGQILRWADWRGIFLGLAAAGAAILLACLTALPETHDRAARRRAKDNATQGAFRTLLGDRLYVGYMLACGFAFAAMFAYIAGSPFVLQEIHGMSPQGFSYVFGVNALGLVIAAQVGGRIVHRTSPRGLLGIGVTGSALGGLGTLACALTDAPLAPLLVALFVIVTSVGLVLPNSMALAMDNHGEIAGAAAALIGFLMHIIGAAMVPLVGLAGKTSALPMGITAAVLGVLAVFSFSVIARPGPAVSRLEPVPAEAVR</sequence>
<dbReference type="NCBIfam" id="TIGR00710">
    <property type="entry name" value="efflux_Bcr_CflA"/>
    <property type="match status" value="1"/>
</dbReference>
<feature type="transmembrane region" description="Helical" evidence="8">
    <location>
        <begin position="49"/>
        <end position="66"/>
    </location>
</feature>
<feature type="domain" description="Major facilitator superfamily (MFS) profile" evidence="9">
    <location>
        <begin position="8"/>
        <end position="394"/>
    </location>
</feature>
<evidence type="ECO:0000256" key="5">
    <source>
        <dbReference type="ARBA" id="ARBA00022692"/>
    </source>
</evidence>
<feature type="transmembrane region" description="Helical" evidence="8">
    <location>
        <begin position="281"/>
        <end position="301"/>
    </location>
</feature>
<dbReference type="PROSITE" id="PS50850">
    <property type="entry name" value="MFS"/>
    <property type="match status" value="1"/>
</dbReference>
<accession>A0AAU2VCX9</accession>
<evidence type="ECO:0000256" key="8">
    <source>
        <dbReference type="SAM" id="Phobius"/>
    </source>
</evidence>
<keyword evidence="4" id="KW-1003">Cell membrane</keyword>
<evidence type="ECO:0000256" key="1">
    <source>
        <dbReference type="ARBA" id="ARBA00004651"/>
    </source>
</evidence>
<evidence type="ECO:0000259" key="9">
    <source>
        <dbReference type="PROSITE" id="PS50850"/>
    </source>
</evidence>
<keyword evidence="7 8" id="KW-0472">Membrane</keyword>
<evidence type="ECO:0000313" key="10">
    <source>
        <dbReference type="EMBL" id="WTW65343.1"/>
    </source>
</evidence>
<feature type="transmembrane region" description="Helical" evidence="8">
    <location>
        <begin position="251"/>
        <end position="269"/>
    </location>
</feature>
<dbReference type="PANTHER" id="PTHR23502">
    <property type="entry name" value="MAJOR FACILITATOR SUPERFAMILY"/>
    <property type="match status" value="1"/>
</dbReference>
<feature type="transmembrane region" description="Helical" evidence="8">
    <location>
        <begin position="135"/>
        <end position="154"/>
    </location>
</feature>
<evidence type="ECO:0000256" key="3">
    <source>
        <dbReference type="ARBA" id="ARBA00022448"/>
    </source>
</evidence>
<dbReference type="InterPro" id="IPR036259">
    <property type="entry name" value="MFS_trans_sf"/>
</dbReference>
<keyword evidence="3" id="KW-0813">Transport</keyword>
<dbReference type="CDD" id="cd17320">
    <property type="entry name" value="MFS_MdfA_MDR_like"/>
    <property type="match status" value="1"/>
</dbReference>
<feature type="transmembrane region" description="Helical" evidence="8">
    <location>
        <begin position="78"/>
        <end position="96"/>
    </location>
</feature>
<evidence type="ECO:0000256" key="6">
    <source>
        <dbReference type="ARBA" id="ARBA00022989"/>
    </source>
</evidence>
<dbReference type="InterPro" id="IPR005829">
    <property type="entry name" value="Sugar_transporter_CS"/>
</dbReference>
<dbReference type="EMBL" id="CP108318">
    <property type="protein sequence ID" value="WTW65343.1"/>
    <property type="molecule type" value="Genomic_DNA"/>
</dbReference>
<dbReference type="InterPro" id="IPR011701">
    <property type="entry name" value="MFS"/>
</dbReference>
<feature type="transmembrane region" description="Helical" evidence="8">
    <location>
        <begin position="307"/>
        <end position="326"/>
    </location>
</feature>